<comment type="caution">
    <text evidence="2">The sequence shown here is derived from an EMBL/GenBank/DDBJ whole genome shotgun (WGS) entry which is preliminary data.</text>
</comment>
<keyword evidence="1" id="KW-1133">Transmembrane helix</keyword>
<keyword evidence="1" id="KW-0812">Transmembrane</keyword>
<protein>
    <recommendedName>
        <fullName evidence="4">Secreted protein</fullName>
    </recommendedName>
</protein>
<keyword evidence="1" id="KW-0472">Membrane</keyword>
<proteinExistence type="predicted"/>
<evidence type="ECO:0000256" key="1">
    <source>
        <dbReference type="SAM" id="Phobius"/>
    </source>
</evidence>
<evidence type="ECO:0000313" key="3">
    <source>
        <dbReference type="Proteomes" id="UP001556367"/>
    </source>
</evidence>
<organism evidence="2 3">
    <name type="scientific">Hohenbuehelia grisea</name>
    <dbReference type="NCBI Taxonomy" id="104357"/>
    <lineage>
        <taxon>Eukaryota</taxon>
        <taxon>Fungi</taxon>
        <taxon>Dikarya</taxon>
        <taxon>Basidiomycota</taxon>
        <taxon>Agaricomycotina</taxon>
        <taxon>Agaricomycetes</taxon>
        <taxon>Agaricomycetidae</taxon>
        <taxon>Agaricales</taxon>
        <taxon>Pleurotineae</taxon>
        <taxon>Pleurotaceae</taxon>
        <taxon>Hohenbuehelia</taxon>
    </lineage>
</organism>
<feature type="transmembrane region" description="Helical" evidence="1">
    <location>
        <begin position="6"/>
        <end position="27"/>
    </location>
</feature>
<gene>
    <name evidence="2" type="ORF">HGRIS_014836</name>
</gene>
<dbReference type="EMBL" id="JASNQZ010000017">
    <property type="protein sequence ID" value="KAL0945685.1"/>
    <property type="molecule type" value="Genomic_DNA"/>
</dbReference>
<name>A0ABR3IQV5_9AGAR</name>
<reference evidence="3" key="1">
    <citation type="submission" date="2024-06" db="EMBL/GenBank/DDBJ databases">
        <title>Multi-omics analyses provide insights into the biosynthesis of the anticancer antibiotic pleurotin in Hohenbuehelia grisea.</title>
        <authorList>
            <person name="Weaver J.A."/>
            <person name="Alberti F."/>
        </authorList>
    </citation>
    <scope>NUCLEOTIDE SEQUENCE [LARGE SCALE GENOMIC DNA]</scope>
    <source>
        <strain evidence="3">T-177</strain>
    </source>
</reference>
<evidence type="ECO:0000313" key="2">
    <source>
        <dbReference type="EMBL" id="KAL0945685.1"/>
    </source>
</evidence>
<dbReference type="Proteomes" id="UP001556367">
    <property type="component" value="Unassembled WGS sequence"/>
</dbReference>
<keyword evidence="3" id="KW-1185">Reference proteome</keyword>
<sequence length="131" mass="14381">MSLAHWALSAVIHVLFGLFCMSSSLLLRMTTLTVSLFRLELAISIPFNISYLKVKDLEEQDARKGIRGIPMVSKQIYLVLCGAAGPKRRKNLTPPLLTLHRSSRCQPIMIAAQIVGNCALGFSSAVVVTRV</sequence>
<evidence type="ECO:0008006" key="4">
    <source>
        <dbReference type="Google" id="ProtNLM"/>
    </source>
</evidence>
<accession>A0ABR3IQV5</accession>